<protein>
    <submittedName>
        <fullName evidence="2">Uncharacterized protein</fullName>
    </submittedName>
</protein>
<dbReference type="EMBL" id="CP036525">
    <property type="protein sequence ID" value="QDT07280.1"/>
    <property type="molecule type" value="Genomic_DNA"/>
</dbReference>
<dbReference type="KEGG" id="rlc:K227x_57070"/>
<sequence precursor="true">MKTLFTMSLSVALFAWSGSKCVAEQFVLFDTTFTFTKADADNSKPSPSHYYVKGDMLNAERPTDWTSPVDYRNGSVHVRLEVIEKPPGDEPTTWSVCYIPNKRQNGGYGCIGTDVYQQAGIYEKDVDMTKFWQNDGIVWTEGIKEMHLVIKDNTGGKGHAHKREDHEKFFPTKVRMTLVQVARGSKYNPKLLPSHPTSDTGDTH</sequence>
<feature type="chain" id="PRO_5021790011" evidence="1">
    <location>
        <begin position="23"/>
        <end position="204"/>
    </location>
</feature>
<proteinExistence type="predicted"/>
<organism evidence="2 3">
    <name type="scientific">Rubripirellula lacrimiformis</name>
    <dbReference type="NCBI Taxonomy" id="1930273"/>
    <lineage>
        <taxon>Bacteria</taxon>
        <taxon>Pseudomonadati</taxon>
        <taxon>Planctomycetota</taxon>
        <taxon>Planctomycetia</taxon>
        <taxon>Pirellulales</taxon>
        <taxon>Pirellulaceae</taxon>
        <taxon>Rubripirellula</taxon>
    </lineage>
</organism>
<name>A0A517NJH9_9BACT</name>
<reference evidence="2 3" key="1">
    <citation type="submission" date="2019-02" db="EMBL/GenBank/DDBJ databases">
        <title>Deep-cultivation of Planctomycetes and their phenomic and genomic characterization uncovers novel biology.</title>
        <authorList>
            <person name="Wiegand S."/>
            <person name="Jogler M."/>
            <person name="Boedeker C."/>
            <person name="Pinto D."/>
            <person name="Vollmers J."/>
            <person name="Rivas-Marin E."/>
            <person name="Kohn T."/>
            <person name="Peeters S.H."/>
            <person name="Heuer A."/>
            <person name="Rast P."/>
            <person name="Oberbeckmann S."/>
            <person name="Bunk B."/>
            <person name="Jeske O."/>
            <person name="Meyerdierks A."/>
            <person name="Storesund J.E."/>
            <person name="Kallscheuer N."/>
            <person name="Luecker S."/>
            <person name="Lage O.M."/>
            <person name="Pohl T."/>
            <person name="Merkel B.J."/>
            <person name="Hornburger P."/>
            <person name="Mueller R.-W."/>
            <person name="Bruemmer F."/>
            <person name="Labrenz M."/>
            <person name="Spormann A.M."/>
            <person name="Op den Camp H."/>
            <person name="Overmann J."/>
            <person name="Amann R."/>
            <person name="Jetten M.S.M."/>
            <person name="Mascher T."/>
            <person name="Medema M.H."/>
            <person name="Devos D.P."/>
            <person name="Kaster A.-K."/>
            <person name="Ovreas L."/>
            <person name="Rohde M."/>
            <person name="Galperin M.Y."/>
            <person name="Jogler C."/>
        </authorList>
    </citation>
    <scope>NUCLEOTIDE SEQUENCE [LARGE SCALE GENOMIC DNA]</scope>
    <source>
        <strain evidence="2 3">K22_7</strain>
    </source>
</reference>
<evidence type="ECO:0000313" key="2">
    <source>
        <dbReference type="EMBL" id="QDT07280.1"/>
    </source>
</evidence>
<dbReference type="Proteomes" id="UP000318538">
    <property type="component" value="Chromosome"/>
</dbReference>
<keyword evidence="1" id="KW-0732">Signal</keyword>
<keyword evidence="3" id="KW-1185">Reference proteome</keyword>
<feature type="signal peptide" evidence="1">
    <location>
        <begin position="1"/>
        <end position="22"/>
    </location>
</feature>
<gene>
    <name evidence="2" type="ORF">K227x_57070</name>
</gene>
<evidence type="ECO:0000256" key="1">
    <source>
        <dbReference type="SAM" id="SignalP"/>
    </source>
</evidence>
<accession>A0A517NJH9</accession>
<evidence type="ECO:0000313" key="3">
    <source>
        <dbReference type="Proteomes" id="UP000318538"/>
    </source>
</evidence>
<dbReference type="AlphaFoldDB" id="A0A517NJH9"/>